<feature type="domain" description="N-acetyltransferase" evidence="1">
    <location>
        <begin position="11"/>
        <end position="179"/>
    </location>
</feature>
<accession>A0A3N2CU77</accession>
<dbReference type="OrthoDB" id="3533156at2"/>
<dbReference type="PANTHER" id="PTHR43792:SF16">
    <property type="entry name" value="N-ACETYLTRANSFERASE DOMAIN-CONTAINING PROTEIN"/>
    <property type="match status" value="1"/>
</dbReference>
<dbReference type="Proteomes" id="UP000281738">
    <property type="component" value="Unassembled WGS sequence"/>
</dbReference>
<dbReference type="PANTHER" id="PTHR43792">
    <property type="entry name" value="GNAT FAMILY, PUTATIVE (AFU_ORTHOLOGUE AFUA_3G00765)-RELATED-RELATED"/>
    <property type="match status" value="1"/>
</dbReference>
<evidence type="ECO:0000313" key="3">
    <source>
        <dbReference type="Proteomes" id="UP000281738"/>
    </source>
</evidence>
<evidence type="ECO:0000313" key="2">
    <source>
        <dbReference type="EMBL" id="ROR91077.1"/>
    </source>
</evidence>
<dbReference type="Pfam" id="PF13302">
    <property type="entry name" value="Acetyltransf_3"/>
    <property type="match status" value="1"/>
</dbReference>
<dbReference type="InterPro" id="IPR000182">
    <property type="entry name" value="GNAT_dom"/>
</dbReference>
<dbReference type="AlphaFoldDB" id="A0A3N2CU77"/>
<gene>
    <name evidence="2" type="ORF">EDD33_1938</name>
</gene>
<organism evidence="2 3">
    <name type="scientific">Nocardioides aurantiacus</name>
    <dbReference type="NCBI Taxonomy" id="86796"/>
    <lineage>
        <taxon>Bacteria</taxon>
        <taxon>Bacillati</taxon>
        <taxon>Actinomycetota</taxon>
        <taxon>Actinomycetes</taxon>
        <taxon>Propionibacteriales</taxon>
        <taxon>Nocardioidaceae</taxon>
        <taxon>Nocardioides</taxon>
    </lineage>
</organism>
<dbReference type="GO" id="GO:0016747">
    <property type="term" value="F:acyltransferase activity, transferring groups other than amino-acyl groups"/>
    <property type="evidence" value="ECO:0007669"/>
    <property type="project" value="InterPro"/>
</dbReference>
<dbReference type="PROSITE" id="PS51186">
    <property type="entry name" value="GNAT"/>
    <property type="match status" value="1"/>
</dbReference>
<dbReference type="InterPro" id="IPR016181">
    <property type="entry name" value="Acyl_CoA_acyltransferase"/>
</dbReference>
<keyword evidence="2" id="KW-0808">Transferase</keyword>
<sequence length="189" mass="20809">MPLPILTTARLSLRPVTEDDLPLMVDLNRDTAVMMHILGRPASAAETAEEWAERLSLRTDAARGPGYWAGYEEEQFVGWWGASSFVDNHDTSSIGYRLRRAAWGRGLATEGAQRMAAQALSAPGVTRVVASTMMVNHASRHVLQKVGLVHVGTNVQEWDHPITGWEQGEAEYALAHPDRPDTSRSIPAR</sequence>
<keyword evidence="3" id="KW-1185">Reference proteome</keyword>
<dbReference type="SUPFAM" id="SSF55729">
    <property type="entry name" value="Acyl-CoA N-acyltransferases (Nat)"/>
    <property type="match status" value="1"/>
</dbReference>
<proteinExistence type="predicted"/>
<evidence type="ECO:0000259" key="1">
    <source>
        <dbReference type="PROSITE" id="PS51186"/>
    </source>
</evidence>
<comment type="caution">
    <text evidence="2">The sequence shown here is derived from an EMBL/GenBank/DDBJ whole genome shotgun (WGS) entry which is preliminary data.</text>
</comment>
<dbReference type="EMBL" id="RKHO01000001">
    <property type="protein sequence ID" value="ROR91077.1"/>
    <property type="molecule type" value="Genomic_DNA"/>
</dbReference>
<reference evidence="2 3" key="1">
    <citation type="submission" date="2018-11" db="EMBL/GenBank/DDBJ databases">
        <title>Sequencing the genomes of 1000 actinobacteria strains.</title>
        <authorList>
            <person name="Klenk H.-P."/>
        </authorList>
    </citation>
    <scope>NUCLEOTIDE SEQUENCE [LARGE SCALE GENOMIC DNA]</scope>
    <source>
        <strain evidence="2 3">DSM 12652</strain>
    </source>
</reference>
<name>A0A3N2CU77_9ACTN</name>
<dbReference type="RefSeq" id="WP_123390433.1">
    <property type="nucleotide sequence ID" value="NZ_RKHO01000001.1"/>
</dbReference>
<dbReference type="Gene3D" id="3.40.630.30">
    <property type="match status" value="1"/>
</dbReference>
<dbReference type="InterPro" id="IPR051531">
    <property type="entry name" value="N-acetyltransferase"/>
</dbReference>
<protein>
    <submittedName>
        <fullName evidence="2">RimJ/RimL family protein N-acetyltransferase</fullName>
    </submittedName>
</protein>